<dbReference type="Pfam" id="PF01472">
    <property type="entry name" value="PUA"/>
    <property type="match status" value="1"/>
</dbReference>
<gene>
    <name evidence="2" type="ORF">GCM10007981_13420</name>
</gene>
<dbReference type="InterPro" id="IPR002478">
    <property type="entry name" value="PUA"/>
</dbReference>
<dbReference type="SMART" id="SM00359">
    <property type="entry name" value="PUA"/>
    <property type="match status" value="1"/>
</dbReference>
<reference evidence="2" key="2">
    <citation type="submission" date="2020-09" db="EMBL/GenBank/DDBJ databases">
        <authorList>
            <person name="Sun Q."/>
            <person name="Ohkuma M."/>
        </authorList>
    </citation>
    <scope>NUCLEOTIDE SEQUENCE</scope>
    <source>
        <strain evidence="2">JCM 10088</strain>
    </source>
</reference>
<dbReference type="InterPro" id="IPR016437">
    <property type="entry name" value="MCT-1/Tma20"/>
</dbReference>
<dbReference type="GO" id="GO:0003723">
    <property type="term" value="F:RNA binding"/>
    <property type="evidence" value="ECO:0007669"/>
    <property type="project" value="InterPro"/>
</dbReference>
<dbReference type="NCBIfam" id="TIGR00451">
    <property type="entry name" value="unchar_dom_2"/>
    <property type="match status" value="1"/>
</dbReference>
<organism evidence="2 3">
    <name type="scientific">Thermocladium modestius</name>
    <dbReference type="NCBI Taxonomy" id="62609"/>
    <lineage>
        <taxon>Archaea</taxon>
        <taxon>Thermoproteota</taxon>
        <taxon>Thermoprotei</taxon>
        <taxon>Thermoproteales</taxon>
        <taxon>Thermoproteaceae</taxon>
        <taxon>Thermocladium</taxon>
    </lineage>
</organism>
<dbReference type="PANTHER" id="PTHR22798:SF0">
    <property type="entry name" value="MALIGNANT T-CELL-AMPLIFIED SEQUENCE 1"/>
    <property type="match status" value="1"/>
</dbReference>
<evidence type="ECO:0000259" key="1">
    <source>
        <dbReference type="SMART" id="SM00359"/>
    </source>
</evidence>
<dbReference type="PANTHER" id="PTHR22798">
    <property type="entry name" value="MCT-1 PROTEIN"/>
    <property type="match status" value="1"/>
</dbReference>
<sequence>MKRHLLSKRDMKELAEAVPELRDYLRGVDALEYYGLEDLSLYVAGKMPVLAVMEVESGGEKREYRFPTIPFLNKNPQAQERYGTVDVDQGAVSHVAGGADVMRPGIKSIRGSFDKGSIVLVRDPRGLVIAVGIALYSSGEMSGMTKGKVIQTVHHVNDRIWRIYEALNKA</sequence>
<comment type="caution">
    <text evidence="2">The sequence shown here is derived from an EMBL/GenBank/DDBJ whole genome shotgun (WGS) entry which is preliminary data.</text>
</comment>
<dbReference type="SUPFAM" id="SSF88697">
    <property type="entry name" value="PUA domain-like"/>
    <property type="match status" value="1"/>
</dbReference>
<dbReference type="PROSITE" id="PS50890">
    <property type="entry name" value="PUA"/>
    <property type="match status" value="1"/>
</dbReference>
<dbReference type="Proteomes" id="UP000610960">
    <property type="component" value="Unassembled WGS sequence"/>
</dbReference>
<dbReference type="CDD" id="cd21154">
    <property type="entry name" value="PUA_MJ1432-like"/>
    <property type="match status" value="1"/>
</dbReference>
<evidence type="ECO:0000313" key="3">
    <source>
        <dbReference type="Proteomes" id="UP000610960"/>
    </source>
</evidence>
<dbReference type="InterPro" id="IPR004521">
    <property type="entry name" value="Uncharacterised_CHP00451"/>
</dbReference>
<dbReference type="EMBL" id="BMNL01000003">
    <property type="protein sequence ID" value="GGP21470.1"/>
    <property type="molecule type" value="Genomic_DNA"/>
</dbReference>
<keyword evidence="3" id="KW-1185">Reference proteome</keyword>
<dbReference type="InterPro" id="IPR036974">
    <property type="entry name" value="PUA_sf"/>
</dbReference>
<proteinExistence type="predicted"/>
<protein>
    <submittedName>
        <fullName evidence="2">RNA-binding protein</fullName>
    </submittedName>
</protein>
<dbReference type="Gene3D" id="3.10.450.120">
    <property type="entry name" value="Pre-PUA domain, domain 1"/>
    <property type="match status" value="1"/>
</dbReference>
<feature type="domain" description="PUA" evidence="1">
    <location>
        <begin position="83"/>
        <end position="157"/>
    </location>
</feature>
<dbReference type="OrthoDB" id="27972at2157"/>
<name>A0A830GUC0_9CREN</name>
<reference evidence="2" key="1">
    <citation type="journal article" date="2014" name="Int. J. Syst. Evol. Microbiol.">
        <title>Complete genome sequence of Corynebacterium casei LMG S-19264T (=DSM 44701T), isolated from a smear-ripened cheese.</title>
        <authorList>
            <consortium name="US DOE Joint Genome Institute (JGI-PGF)"/>
            <person name="Walter F."/>
            <person name="Albersmeier A."/>
            <person name="Kalinowski J."/>
            <person name="Ruckert C."/>
        </authorList>
    </citation>
    <scope>NUCLEOTIDE SEQUENCE</scope>
    <source>
        <strain evidence="2">JCM 10088</strain>
    </source>
</reference>
<dbReference type="Gene3D" id="2.30.130.10">
    <property type="entry name" value="PUA domain"/>
    <property type="match status" value="1"/>
</dbReference>
<dbReference type="AlphaFoldDB" id="A0A830GUC0"/>
<accession>A0A830GUC0</accession>
<dbReference type="GO" id="GO:0001731">
    <property type="term" value="P:formation of translation preinitiation complex"/>
    <property type="evidence" value="ECO:0007669"/>
    <property type="project" value="TreeGrafter"/>
</dbReference>
<evidence type="ECO:0000313" key="2">
    <source>
        <dbReference type="EMBL" id="GGP21470.1"/>
    </source>
</evidence>
<dbReference type="InterPro" id="IPR015947">
    <property type="entry name" value="PUA-like_sf"/>
</dbReference>
<dbReference type="RefSeq" id="WP_188596655.1">
    <property type="nucleotide sequence ID" value="NZ_BMNL01000003.1"/>
</dbReference>